<feature type="compositionally biased region" description="Polar residues" evidence="1">
    <location>
        <begin position="97"/>
        <end position="110"/>
    </location>
</feature>
<evidence type="ECO:0000256" key="1">
    <source>
        <dbReference type="SAM" id="MobiDB-lite"/>
    </source>
</evidence>
<name>A0A3N4J880_9PEZI</name>
<gene>
    <name evidence="2" type="ORF">L873DRAFT_49022</name>
</gene>
<proteinExistence type="predicted"/>
<feature type="region of interest" description="Disordered" evidence="1">
    <location>
        <begin position="95"/>
        <end position="129"/>
    </location>
</feature>
<dbReference type="EMBL" id="ML120450">
    <property type="protein sequence ID" value="RPA93497.1"/>
    <property type="molecule type" value="Genomic_DNA"/>
</dbReference>
<evidence type="ECO:0000313" key="3">
    <source>
        <dbReference type="Proteomes" id="UP000276215"/>
    </source>
</evidence>
<accession>A0A3N4J880</accession>
<organism evidence="2 3">
    <name type="scientific">Choiromyces venosus 120613-1</name>
    <dbReference type="NCBI Taxonomy" id="1336337"/>
    <lineage>
        <taxon>Eukaryota</taxon>
        <taxon>Fungi</taxon>
        <taxon>Dikarya</taxon>
        <taxon>Ascomycota</taxon>
        <taxon>Pezizomycotina</taxon>
        <taxon>Pezizomycetes</taxon>
        <taxon>Pezizales</taxon>
        <taxon>Tuberaceae</taxon>
        <taxon>Choiromyces</taxon>
    </lineage>
</organism>
<dbReference type="Proteomes" id="UP000276215">
    <property type="component" value="Unassembled WGS sequence"/>
</dbReference>
<dbReference type="AlphaFoldDB" id="A0A3N4J880"/>
<reference evidence="2 3" key="1">
    <citation type="journal article" date="2018" name="Nat. Ecol. Evol.">
        <title>Pezizomycetes genomes reveal the molecular basis of ectomycorrhizal truffle lifestyle.</title>
        <authorList>
            <person name="Murat C."/>
            <person name="Payen T."/>
            <person name="Noel B."/>
            <person name="Kuo A."/>
            <person name="Morin E."/>
            <person name="Chen J."/>
            <person name="Kohler A."/>
            <person name="Krizsan K."/>
            <person name="Balestrini R."/>
            <person name="Da Silva C."/>
            <person name="Montanini B."/>
            <person name="Hainaut M."/>
            <person name="Levati E."/>
            <person name="Barry K.W."/>
            <person name="Belfiori B."/>
            <person name="Cichocki N."/>
            <person name="Clum A."/>
            <person name="Dockter R.B."/>
            <person name="Fauchery L."/>
            <person name="Guy J."/>
            <person name="Iotti M."/>
            <person name="Le Tacon F."/>
            <person name="Lindquist E.A."/>
            <person name="Lipzen A."/>
            <person name="Malagnac F."/>
            <person name="Mello A."/>
            <person name="Molinier V."/>
            <person name="Miyauchi S."/>
            <person name="Poulain J."/>
            <person name="Riccioni C."/>
            <person name="Rubini A."/>
            <person name="Sitrit Y."/>
            <person name="Splivallo R."/>
            <person name="Traeger S."/>
            <person name="Wang M."/>
            <person name="Zifcakova L."/>
            <person name="Wipf D."/>
            <person name="Zambonelli A."/>
            <person name="Paolocci F."/>
            <person name="Nowrousian M."/>
            <person name="Ottonello S."/>
            <person name="Baldrian P."/>
            <person name="Spatafora J.W."/>
            <person name="Henrissat B."/>
            <person name="Nagy L.G."/>
            <person name="Aury J.M."/>
            <person name="Wincker P."/>
            <person name="Grigoriev I.V."/>
            <person name="Bonfante P."/>
            <person name="Martin F.M."/>
        </authorList>
    </citation>
    <scope>NUCLEOTIDE SEQUENCE [LARGE SCALE GENOMIC DNA]</scope>
    <source>
        <strain evidence="2 3">120613-1</strain>
    </source>
</reference>
<protein>
    <submittedName>
        <fullName evidence="2">Uncharacterized protein</fullName>
    </submittedName>
</protein>
<sequence>MSLNLTLLPFPTSFSTSSSSISLNHNPLPLGYLLMDTHTSLVETVESHWESDSDTYLLISSPSKSPSSETLPNSNNNNLLPMSVHLELEVVAPIHTYSRSNPPQTPTYKPSKTYRSEVSTGMQHKIRAL</sequence>
<keyword evidence="3" id="KW-1185">Reference proteome</keyword>
<evidence type="ECO:0000313" key="2">
    <source>
        <dbReference type="EMBL" id="RPA93497.1"/>
    </source>
</evidence>
<feature type="region of interest" description="Disordered" evidence="1">
    <location>
        <begin position="60"/>
        <end position="79"/>
    </location>
</feature>